<feature type="region of interest" description="Disordered" evidence="1">
    <location>
        <begin position="243"/>
        <end position="277"/>
    </location>
</feature>
<evidence type="ECO:0000313" key="2">
    <source>
        <dbReference type="EMBL" id="MBB5730888.1"/>
    </source>
</evidence>
<comment type="caution">
    <text evidence="2">The sequence shown here is derived from an EMBL/GenBank/DDBJ whole genome shotgun (WGS) entry which is preliminary data.</text>
</comment>
<protein>
    <submittedName>
        <fullName evidence="2">Putative transcriptional regulator</fullName>
    </submittedName>
</protein>
<accession>A0A7W9BVH6</accession>
<evidence type="ECO:0000256" key="1">
    <source>
        <dbReference type="SAM" id="MobiDB-lite"/>
    </source>
</evidence>
<dbReference type="RefSeq" id="WP_157174870.1">
    <property type="nucleotide sequence ID" value="NZ_BMJP01000009.1"/>
</dbReference>
<dbReference type="InterPro" id="IPR036390">
    <property type="entry name" value="WH_DNA-bd_sf"/>
</dbReference>
<proteinExistence type="predicted"/>
<organism evidence="2 3">
    <name type="scientific">Sphingomonas prati</name>
    <dbReference type="NCBI Taxonomy" id="1843237"/>
    <lineage>
        <taxon>Bacteria</taxon>
        <taxon>Pseudomonadati</taxon>
        <taxon>Pseudomonadota</taxon>
        <taxon>Alphaproteobacteria</taxon>
        <taxon>Sphingomonadales</taxon>
        <taxon>Sphingomonadaceae</taxon>
        <taxon>Sphingomonas</taxon>
    </lineage>
</organism>
<reference evidence="2 3" key="1">
    <citation type="submission" date="2020-08" db="EMBL/GenBank/DDBJ databases">
        <title>Genomic Encyclopedia of Type Strains, Phase IV (KMG-IV): sequencing the most valuable type-strain genomes for metagenomic binning, comparative biology and taxonomic classification.</title>
        <authorList>
            <person name="Goeker M."/>
        </authorList>
    </citation>
    <scope>NUCLEOTIDE SEQUENCE [LARGE SCALE GENOMIC DNA]</scope>
    <source>
        <strain evidence="2 3">DSM 103336</strain>
    </source>
</reference>
<name>A0A7W9BVH6_9SPHN</name>
<feature type="compositionally biased region" description="Polar residues" evidence="1">
    <location>
        <begin position="253"/>
        <end position="265"/>
    </location>
</feature>
<dbReference type="SUPFAM" id="SSF46785">
    <property type="entry name" value="Winged helix' DNA-binding domain"/>
    <property type="match status" value="1"/>
</dbReference>
<sequence length="277" mass="30564">MEALSFGTAAIAAIGSWRSARKPKRSGAPHRTGAPVRRGSVEEGTFEDSFFAAPAKGETDATMKAAKALWTHRAAIRATIAREAREPSRIERAILKLNANTILLFEKLLELARLQAGRVFPTYEWMMNKTSLSRATVARCLDILEAIGFLARKRRFKRVEVEGVGPRYKQTSNAYRTMLPARVIAYLPRWLRPAPVPVDQERHQARDAAETQAMLKTLSRADFAKATMSGEMGKAFEKWGASIDKTDSESHDQTQPLSHSDSLSANGVGLVGQRANA</sequence>
<evidence type="ECO:0000313" key="3">
    <source>
        <dbReference type="Proteomes" id="UP000546701"/>
    </source>
</evidence>
<gene>
    <name evidence="2" type="ORF">FHS99_003395</name>
</gene>
<dbReference type="OrthoDB" id="7467461at2"/>
<dbReference type="EMBL" id="JACIJR010000011">
    <property type="protein sequence ID" value="MBB5730888.1"/>
    <property type="molecule type" value="Genomic_DNA"/>
</dbReference>
<dbReference type="AlphaFoldDB" id="A0A7W9BVH6"/>
<keyword evidence="3" id="KW-1185">Reference proteome</keyword>
<dbReference type="Proteomes" id="UP000546701">
    <property type="component" value="Unassembled WGS sequence"/>
</dbReference>